<feature type="domain" description="Tc1-like transposase DDE" evidence="1">
    <location>
        <begin position="206"/>
        <end position="345"/>
    </location>
</feature>
<dbReference type="Pfam" id="PF13358">
    <property type="entry name" value="DDE_3"/>
    <property type="match status" value="1"/>
</dbReference>
<name>B8M612_TALSN</name>
<dbReference type="EMBL" id="EQ962654">
    <property type="protein sequence ID" value="EED19012.1"/>
    <property type="molecule type" value="Genomic_DNA"/>
</dbReference>
<dbReference type="VEuPathDB" id="FungiDB:TSTA_023470"/>
<dbReference type="PhylomeDB" id="B8M612"/>
<evidence type="ECO:0000259" key="1">
    <source>
        <dbReference type="Pfam" id="PF13358"/>
    </source>
</evidence>
<organism evidence="2 3">
    <name type="scientific">Talaromyces stipitatus (strain ATCC 10500 / CBS 375.48 / QM 6759 / NRRL 1006)</name>
    <name type="common">Penicillium stipitatum</name>
    <dbReference type="NCBI Taxonomy" id="441959"/>
    <lineage>
        <taxon>Eukaryota</taxon>
        <taxon>Fungi</taxon>
        <taxon>Dikarya</taxon>
        <taxon>Ascomycota</taxon>
        <taxon>Pezizomycotina</taxon>
        <taxon>Eurotiomycetes</taxon>
        <taxon>Eurotiomycetidae</taxon>
        <taxon>Eurotiales</taxon>
        <taxon>Trichocomaceae</taxon>
        <taxon>Talaromyces</taxon>
        <taxon>Talaromyces sect. Talaromyces</taxon>
    </lineage>
</organism>
<reference evidence="3" key="1">
    <citation type="journal article" date="2015" name="Genome Announc.">
        <title>Genome sequence of the AIDS-associated pathogen Penicillium marneffei (ATCC18224) and its near taxonomic relative Talaromyces stipitatus (ATCC10500).</title>
        <authorList>
            <person name="Nierman W.C."/>
            <person name="Fedorova-Abrams N.D."/>
            <person name="Andrianopoulos A."/>
        </authorList>
    </citation>
    <scope>NUCLEOTIDE SEQUENCE [LARGE SCALE GENOMIC DNA]</scope>
    <source>
        <strain evidence="3">ATCC 10500 / CBS 375.48 / QM 6759 / NRRL 1006</strain>
    </source>
</reference>
<dbReference type="Proteomes" id="UP000001745">
    <property type="component" value="Unassembled WGS sequence"/>
</dbReference>
<dbReference type="OMA" id="CARISQR"/>
<evidence type="ECO:0000313" key="2">
    <source>
        <dbReference type="EMBL" id="EED19012.1"/>
    </source>
</evidence>
<dbReference type="HOGENOM" id="CLU_066289_0_0_1"/>
<dbReference type="SUPFAM" id="SSF46689">
    <property type="entry name" value="Homeodomain-like"/>
    <property type="match status" value="1"/>
</dbReference>
<gene>
    <name evidence="2" type="ORF">TSTA_023470</name>
</gene>
<dbReference type="InterPro" id="IPR009057">
    <property type="entry name" value="Homeodomain-like_sf"/>
</dbReference>
<dbReference type="InterPro" id="IPR038717">
    <property type="entry name" value="Tc1-like_DDE_dom"/>
</dbReference>
<dbReference type="InParanoid" id="B8M612"/>
<dbReference type="Gene3D" id="3.30.420.10">
    <property type="entry name" value="Ribonuclease H-like superfamily/Ribonuclease H"/>
    <property type="match status" value="1"/>
</dbReference>
<dbReference type="InterPro" id="IPR047655">
    <property type="entry name" value="Transpos_IS630-like"/>
</dbReference>
<evidence type="ECO:0000313" key="3">
    <source>
        <dbReference type="Proteomes" id="UP000001745"/>
    </source>
</evidence>
<dbReference type="AlphaFoldDB" id="B8M612"/>
<dbReference type="NCBIfam" id="NF033545">
    <property type="entry name" value="transpos_IS630"/>
    <property type="match status" value="1"/>
</dbReference>
<dbReference type="PANTHER" id="PTHR46564:SF1">
    <property type="entry name" value="TRANSPOSASE"/>
    <property type="match status" value="1"/>
</dbReference>
<dbReference type="GeneID" id="8109529"/>
<dbReference type="OrthoDB" id="5379619at2759"/>
<dbReference type="InterPro" id="IPR036397">
    <property type="entry name" value="RNaseH_sf"/>
</dbReference>
<keyword evidence="3" id="KW-1185">Reference proteome</keyword>
<sequence length="395" mass="46007">MFETLGTDFFKNVDTPKFVSNLGNSNRAIYQVMELPNRPATENIALEAGQQTRQLIPRPLSNKSNALSGDKISQIGRYLRLGWKCEAIASACNVSRATIFRYQSNLLWYGSLRKPAYRSLGRARKLSQADEDAVFEYLLHESWRQQDEVRSWLYYERGVDVSVPTISRLFKRRKWSRKQLKRISLNRSEPLRRAYLDDIRQFAADDLIFLDESIFNEKTGWRRHAYAPIGDDAEIDADINWGKTWSICAAMTLEGYLPCTGIKDGYYSTGDFADWLETKLIPALSQIHQFPMVIVLDNVKIHTREHVSQIIESAGHLIRYLPPYSPNYNPIELTFSVLKSWMKRNWIFLRETCSNYGEFIHLSIQQSRCDRFARKHFKHAGNGVYIEEKELIEFH</sequence>
<proteinExistence type="predicted"/>
<dbReference type="PANTHER" id="PTHR46564">
    <property type="entry name" value="TRANSPOSASE"/>
    <property type="match status" value="1"/>
</dbReference>
<protein>
    <recommendedName>
        <fullName evidence="1">Tc1-like transposase DDE domain-containing protein</fullName>
    </recommendedName>
</protein>
<accession>B8M612</accession>
<dbReference type="RefSeq" id="XP_002479446.1">
    <property type="nucleotide sequence ID" value="XM_002479401.1"/>
</dbReference>
<dbReference type="GO" id="GO:0003676">
    <property type="term" value="F:nucleic acid binding"/>
    <property type="evidence" value="ECO:0007669"/>
    <property type="project" value="InterPro"/>
</dbReference>
<dbReference type="STRING" id="441959.B8M612"/>
<dbReference type="eggNOG" id="ENOG502S8Y2">
    <property type="taxonomic scope" value="Eukaryota"/>
</dbReference>